<organism evidence="1 2">
    <name type="scientific">Sphingomonas sanguinis</name>
    <dbReference type="NCBI Taxonomy" id="33051"/>
    <lineage>
        <taxon>Bacteria</taxon>
        <taxon>Pseudomonadati</taxon>
        <taxon>Pseudomonadota</taxon>
        <taxon>Alphaproteobacteria</taxon>
        <taxon>Sphingomonadales</taxon>
        <taxon>Sphingomonadaceae</taxon>
        <taxon>Sphingomonas</taxon>
    </lineage>
</organism>
<dbReference type="InterPro" id="IPR036390">
    <property type="entry name" value="WH_DNA-bd_sf"/>
</dbReference>
<dbReference type="Pfam" id="PF00480">
    <property type="entry name" value="ROK"/>
    <property type="match status" value="1"/>
</dbReference>
<dbReference type="SUPFAM" id="SSF53067">
    <property type="entry name" value="Actin-like ATPase domain"/>
    <property type="match status" value="1"/>
</dbReference>
<evidence type="ECO:0000313" key="1">
    <source>
        <dbReference type="EMBL" id="MDZ7280780.1"/>
    </source>
</evidence>
<evidence type="ECO:0000313" key="2">
    <source>
        <dbReference type="Proteomes" id="UP001292182"/>
    </source>
</evidence>
<dbReference type="InterPro" id="IPR000600">
    <property type="entry name" value="ROK"/>
</dbReference>
<dbReference type="Gene3D" id="1.10.10.10">
    <property type="entry name" value="Winged helix-like DNA-binding domain superfamily/Winged helix DNA-binding domain"/>
    <property type="match status" value="1"/>
</dbReference>
<dbReference type="InterPro" id="IPR043129">
    <property type="entry name" value="ATPase_NBD"/>
</dbReference>
<dbReference type="PANTHER" id="PTHR18964:SF169">
    <property type="entry name" value="N-ACETYLMANNOSAMINE KINASE"/>
    <property type="match status" value="1"/>
</dbReference>
<dbReference type="Gene3D" id="3.30.420.40">
    <property type="match status" value="3"/>
</dbReference>
<dbReference type="SUPFAM" id="SSF46785">
    <property type="entry name" value="Winged helix' DNA-binding domain"/>
    <property type="match status" value="1"/>
</dbReference>
<proteinExistence type="predicted"/>
<gene>
    <name evidence="1" type="ORF">N4G62_01905</name>
</gene>
<dbReference type="EMBL" id="JAOBTW010000001">
    <property type="protein sequence ID" value="MDZ7280780.1"/>
    <property type="molecule type" value="Genomic_DNA"/>
</dbReference>
<dbReference type="RefSeq" id="WP_322538360.1">
    <property type="nucleotide sequence ID" value="NZ_JAOBTW010000001.1"/>
</dbReference>
<dbReference type="CDD" id="cd23763">
    <property type="entry name" value="ASKHA_ATPase_ROK"/>
    <property type="match status" value="1"/>
</dbReference>
<name>A0ABU5LM45_9SPHN</name>
<dbReference type="InterPro" id="IPR036388">
    <property type="entry name" value="WH-like_DNA-bd_sf"/>
</dbReference>
<keyword evidence="2" id="KW-1185">Reference proteome</keyword>
<protein>
    <submittedName>
        <fullName evidence="1">ROK family protein</fullName>
    </submittedName>
</protein>
<dbReference type="Proteomes" id="UP001292182">
    <property type="component" value="Unassembled WGS sequence"/>
</dbReference>
<comment type="caution">
    <text evidence="1">The sequence shown here is derived from an EMBL/GenBank/DDBJ whole genome shotgun (WGS) entry which is preliminary data.</text>
</comment>
<sequence length="393" mass="41490">MSAITAGEFPPQFLREDGRRTATANERVVMELLSRQGSASRADLARLTGLAPHSITRLVEPLIARGLLNEAQPVAVGVGKPAAKLTLDGASAFAVGLSVMTDAVSLILLDLAGEVRAASSEKLADIEIRGACRQICGMIDRTIREAGLDRSRLVGIGIGVTGYFIGDGARLNPPRLLDPWALVPLDTILADALGQKVWIDNDGNVAAIGEAMLGHGRTMRDFAYLYFSAGFGGGVISRGLPLRGRHGNAGEFASILPLDWPQPNLEVLRLTFQDMGTVFPDLHTMLGAFDVNHPAVDAWLERSLPSLNLVASAISATVDPGMIVLGGRLPASLAQRIAERIAITNPERRGHHRPAAAIVSSRMEGDAAAIGAATLPLRAAFFDPEASATPLAD</sequence>
<accession>A0ABU5LM45</accession>
<reference evidence="2" key="1">
    <citation type="submission" date="2023-07" db="EMBL/GenBank/DDBJ databases">
        <title>Whole genome sequence analysis of rice epiphytic Sphingomonas sanguinis OsEp_Plm_15B2.</title>
        <authorList>
            <person name="Sahu K.P."/>
            <person name="Asharani P."/>
            <person name="Reddy B."/>
            <person name="Kumar A."/>
        </authorList>
    </citation>
    <scope>NUCLEOTIDE SEQUENCE [LARGE SCALE GENOMIC DNA]</scope>
    <source>
        <strain evidence="2">OsEp_Plm_15B2</strain>
    </source>
</reference>
<dbReference type="PANTHER" id="PTHR18964">
    <property type="entry name" value="ROK (REPRESSOR, ORF, KINASE) FAMILY"/>
    <property type="match status" value="1"/>
</dbReference>